<feature type="transmembrane region" description="Helical" evidence="1">
    <location>
        <begin position="138"/>
        <end position="157"/>
    </location>
</feature>
<keyword evidence="1" id="KW-0472">Membrane</keyword>
<dbReference type="Proteomes" id="UP000016662">
    <property type="component" value="Unassembled WGS sequence"/>
</dbReference>
<comment type="caution">
    <text evidence="2">The sequence shown here is derived from an EMBL/GenBank/DDBJ whole genome shotgun (WGS) entry which is preliminary data.</text>
</comment>
<evidence type="ECO:0000313" key="2">
    <source>
        <dbReference type="EMBL" id="ERJ95195.1"/>
    </source>
</evidence>
<keyword evidence="1" id="KW-0812">Transmembrane</keyword>
<accession>U2KSZ1</accession>
<dbReference type="eggNOG" id="ENOG503263E">
    <property type="taxonomic scope" value="Bacteria"/>
</dbReference>
<organism evidence="2 3">
    <name type="scientific">Ruminococcus callidus ATCC 27760</name>
    <dbReference type="NCBI Taxonomy" id="411473"/>
    <lineage>
        <taxon>Bacteria</taxon>
        <taxon>Bacillati</taxon>
        <taxon>Bacillota</taxon>
        <taxon>Clostridia</taxon>
        <taxon>Eubacteriales</taxon>
        <taxon>Oscillospiraceae</taxon>
        <taxon>Ruminococcus</taxon>
    </lineage>
</organism>
<gene>
    <name evidence="2" type="ORF">RUMCAL_01677</name>
</gene>
<dbReference type="EMBL" id="AWVF01000213">
    <property type="protein sequence ID" value="ERJ95195.1"/>
    <property type="molecule type" value="Genomic_DNA"/>
</dbReference>
<keyword evidence="1" id="KW-1133">Transmembrane helix</keyword>
<proteinExistence type="predicted"/>
<feature type="transmembrane region" description="Helical" evidence="1">
    <location>
        <begin position="35"/>
        <end position="53"/>
    </location>
</feature>
<reference evidence="2 3" key="1">
    <citation type="submission" date="2013-07" db="EMBL/GenBank/DDBJ databases">
        <authorList>
            <person name="Weinstock G."/>
            <person name="Sodergren E."/>
            <person name="Wylie T."/>
            <person name="Fulton L."/>
            <person name="Fulton R."/>
            <person name="Fronick C."/>
            <person name="O'Laughlin M."/>
            <person name="Godfrey J."/>
            <person name="Miner T."/>
            <person name="Herter B."/>
            <person name="Appelbaum E."/>
            <person name="Cordes M."/>
            <person name="Lek S."/>
            <person name="Wollam A."/>
            <person name="Pepin K.H."/>
            <person name="Palsikar V.B."/>
            <person name="Mitreva M."/>
            <person name="Wilson R.K."/>
        </authorList>
    </citation>
    <scope>NUCLEOTIDE SEQUENCE [LARGE SCALE GENOMIC DNA]</scope>
    <source>
        <strain evidence="2 3">ATCC 27760</strain>
    </source>
</reference>
<dbReference type="AlphaFoldDB" id="U2KSZ1"/>
<dbReference type="OrthoDB" id="1820775at2"/>
<sequence length="171" mass="19533">MKFKTINTIICSATMSVITVSAIFLAEIIGIANELFRLPYLLVVAVIYAAMLLSESKKQLLLKWVLSLSFSFFCFEYFWQTHYSIRALNWIIEGYGTQSAGGNFSGFIVLILLLVLCFAGMIFAYSKSSEKIKRYIKVQSLTGIWIFMLMIIVVAYLETQFPAYHDVLSYH</sequence>
<dbReference type="HOGENOM" id="CLU_1561755_0_0_9"/>
<name>U2KSZ1_9FIRM</name>
<protein>
    <submittedName>
        <fullName evidence="2">Uncharacterized protein</fullName>
    </submittedName>
</protein>
<feature type="transmembrane region" description="Helical" evidence="1">
    <location>
        <begin position="60"/>
        <end position="79"/>
    </location>
</feature>
<evidence type="ECO:0000313" key="3">
    <source>
        <dbReference type="Proteomes" id="UP000016662"/>
    </source>
</evidence>
<dbReference type="RefSeq" id="WP_021683148.1">
    <property type="nucleotide sequence ID" value="NZ_KI260465.1"/>
</dbReference>
<feature type="transmembrane region" description="Helical" evidence="1">
    <location>
        <begin position="104"/>
        <end position="126"/>
    </location>
</feature>
<evidence type="ECO:0000256" key="1">
    <source>
        <dbReference type="SAM" id="Phobius"/>
    </source>
</evidence>
<feature type="transmembrane region" description="Helical" evidence="1">
    <location>
        <begin position="7"/>
        <end position="29"/>
    </location>
</feature>
<keyword evidence="3" id="KW-1185">Reference proteome</keyword>